<evidence type="ECO:0000256" key="9">
    <source>
        <dbReference type="ARBA" id="ARBA00022777"/>
    </source>
</evidence>
<keyword evidence="13 17" id="KW-0472">Membrane</keyword>
<dbReference type="PANTHER" id="PTHR45339">
    <property type="entry name" value="HYBRID SIGNAL TRANSDUCTION HISTIDINE KINASE J"/>
    <property type="match status" value="1"/>
</dbReference>
<accession>A0A0B1Q1P2</accession>
<dbReference type="InterPro" id="IPR001789">
    <property type="entry name" value="Sig_transdc_resp-reg_receiver"/>
</dbReference>
<evidence type="ECO:0000256" key="16">
    <source>
        <dbReference type="PROSITE-ProRule" id="PRU00169"/>
    </source>
</evidence>
<feature type="transmembrane region" description="Helical" evidence="17">
    <location>
        <begin position="119"/>
        <end position="139"/>
    </location>
</feature>
<evidence type="ECO:0000259" key="18">
    <source>
        <dbReference type="PROSITE" id="PS50109"/>
    </source>
</evidence>
<comment type="subcellular location">
    <subcellularLocation>
        <location evidence="2">Cell membrane</location>
        <topology evidence="2">Multi-pass membrane protein</topology>
    </subcellularLocation>
</comment>
<dbReference type="SUPFAM" id="SSF52172">
    <property type="entry name" value="CheY-like"/>
    <property type="match status" value="1"/>
</dbReference>
<dbReference type="GO" id="GO:0000155">
    <property type="term" value="F:phosphorelay sensor kinase activity"/>
    <property type="evidence" value="ECO:0007669"/>
    <property type="project" value="InterPro"/>
</dbReference>
<dbReference type="InterPro" id="IPR003594">
    <property type="entry name" value="HATPase_dom"/>
</dbReference>
<dbReference type="SUPFAM" id="SSF47226">
    <property type="entry name" value="Histidine-containing phosphotransfer domain, HPT domain"/>
    <property type="match status" value="1"/>
</dbReference>
<keyword evidence="7 17" id="KW-0812">Transmembrane</keyword>
<dbReference type="EMBL" id="JRFJ01000003">
    <property type="protein sequence ID" value="KHJ54304.1"/>
    <property type="molecule type" value="Genomic_DNA"/>
</dbReference>
<evidence type="ECO:0000256" key="1">
    <source>
        <dbReference type="ARBA" id="ARBA00000085"/>
    </source>
</evidence>
<protein>
    <recommendedName>
        <fullName evidence="15">Sensory/regulatory protein RpfC</fullName>
        <ecNumber evidence="3">2.7.13.3</ecNumber>
    </recommendedName>
</protein>
<dbReference type="CDD" id="cd00082">
    <property type="entry name" value="HisKA"/>
    <property type="match status" value="1"/>
</dbReference>
<organism evidence="20 21">
    <name type="scientific">Aureimonas altamirensis</name>
    <dbReference type="NCBI Taxonomy" id="370622"/>
    <lineage>
        <taxon>Bacteria</taxon>
        <taxon>Pseudomonadati</taxon>
        <taxon>Pseudomonadota</taxon>
        <taxon>Alphaproteobacteria</taxon>
        <taxon>Hyphomicrobiales</taxon>
        <taxon>Aurantimonadaceae</taxon>
        <taxon>Aureimonas</taxon>
    </lineage>
</organism>
<keyword evidence="11 17" id="KW-1133">Transmembrane helix</keyword>
<feature type="domain" description="Response regulatory" evidence="19">
    <location>
        <begin position="567"/>
        <end position="684"/>
    </location>
</feature>
<feature type="transmembrane region" description="Helical" evidence="17">
    <location>
        <begin position="146"/>
        <end position="166"/>
    </location>
</feature>
<evidence type="ECO:0000256" key="11">
    <source>
        <dbReference type="ARBA" id="ARBA00022989"/>
    </source>
</evidence>
<evidence type="ECO:0000256" key="14">
    <source>
        <dbReference type="ARBA" id="ARBA00064003"/>
    </source>
</evidence>
<keyword evidence="4" id="KW-1003">Cell membrane</keyword>
<feature type="transmembrane region" description="Helical" evidence="17">
    <location>
        <begin position="20"/>
        <end position="38"/>
    </location>
</feature>
<keyword evidence="6" id="KW-0808">Transferase</keyword>
<comment type="catalytic activity">
    <reaction evidence="1">
        <text>ATP + protein L-histidine = ADP + protein N-phospho-L-histidine.</text>
        <dbReference type="EC" id="2.7.13.3"/>
    </reaction>
</comment>
<dbReference type="InterPro" id="IPR036890">
    <property type="entry name" value="HATPase_C_sf"/>
</dbReference>
<evidence type="ECO:0000256" key="6">
    <source>
        <dbReference type="ARBA" id="ARBA00022679"/>
    </source>
</evidence>
<comment type="caution">
    <text evidence="20">The sequence shown here is derived from an EMBL/GenBank/DDBJ whole genome shotgun (WGS) entry which is preliminary data.</text>
</comment>
<keyword evidence="12" id="KW-0902">Two-component regulatory system</keyword>
<evidence type="ECO:0000256" key="7">
    <source>
        <dbReference type="ARBA" id="ARBA00022692"/>
    </source>
</evidence>
<dbReference type="GO" id="GO:0005886">
    <property type="term" value="C:plasma membrane"/>
    <property type="evidence" value="ECO:0007669"/>
    <property type="project" value="UniProtKB-SubCell"/>
</dbReference>
<dbReference type="Proteomes" id="UP000030826">
    <property type="component" value="Unassembled WGS sequence"/>
</dbReference>
<keyword evidence="8" id="KW-0547">Nucleotide-binding</keyword>
<evidence type="ECO:0000256" key="12">
    <source>
        <dbReference type="ARBA" id="ARBA00023012"/>
    </source>
</evidence>
<dbReference type="Pfam" id="PF00072">
    <property type="entry name" value="Response_reg"/>
    <property type="match status" value="1"/>
</dbReference>
<dbReference type="InterPro" id="IPR004358">
    <property type="entry name" value="Sig_transdc_His_kin-like_C"/>
</dbReference>
<dbReference type="PANTHER" id="PTHR45339:SF1">
    <property type="entry name" value="HYBRID SIGNAL TRANSDUCTION HISTIDINE KINASE J"/>
    <property type="match status" value="1"/>
</dbReference>
<evidence type="ECO:0000256" key="8">
    <source>
        <dbReference type="ARBA" id="ARBA00022741"/>
    </source>
</evidence>
<dbReference type="InterPro" id="IPR036641">
    <property type="entry name" value="HPT_dom_sf"/>
</dbReference>
<reference evidence="20 21" key="1">
    <citation type="submission" date="2014-09" db="EMBL/GenBank/DDBJ databases">
        <title>Isolation and characterization of Aurantimonas altamirensis ON-56566 from clinical sample following a dog bite.</title>
        <authorList>
            <person name="Eshaghi A."/>
            <person name="Li A."/>
            <person name="Shahinas D."/>
            <person name="Bahn P."/>
            <person name="Kus J.V."/>
            <person name="Patel S.N."/>
        </authorList>
    </citation>
    <scope>NUCLEOTIDE SEQUENCE [LARGE SCALE GENOMIC DNA]</scope>
    <source>
        <strain evidence="20 21">ON-56566</strain>
    </source>
</reference>
<dbReference type="SMART" id="SM00387">
    <property type="entry name" value="HATPase_c"/>
    <property type="match status" value="1"/>
</dbReference>
<dbReference type="AlphaFoldDB" id="A0A0B1Q1P2"/>
<dbReference type="SMART" id="SM00448">
    <property type="entry name" value="REC"/>
    <property type="match status" value="1"/>
</dbReference>
<evidence type="ECO:0000256" key="17">
    <source>
        <dbReference type="SAM" id="Phobius"/>
    </source>
</evidence>
<dbReference type="Pfam" id="PF01627">
    <property type="entry name" value="Hpt"/>
    <property type="match status" value="1"/>
</dbReference>
<proteinExistence type="predicted"/>
<evidence type="ECO:0000259" key="19">
    <source>
        <dbReference type="PROSITE" id="PS50110"/>
    </source>
</evidence>
<dbReference type="InterPro" id="IPR011006">
    <property type="entry name" value="CheY-like_superfamily"/>
</dbReference>
<evidence type="ECO:0000256" key="2">
    <source>
        <dbReference type="ARBA" id="ARBA00004651"/>
    </source>
</evidence>
<feature type="transmembrane region" description="Helical" evidence="17">
    <location>
        <begin position="44"/>
        <end position="66"/>
    </location>
</feature>
<dbReference type="Gene3D" id="1.20.120.160">
    <property type="entry name" value="HPT domain"/>
    <property type="match status" value="1"/>
</dbReference>
<dbReference type="SUPFAM" id="SSF55874">
    <property type="entry name" value="ATPase domain of HSP90 chaperone/DNA topoisomerase II/histidine kinase"/>
    <property type="match status" value="1"/>
</dbReference>
<dbReference type="PRINTS" id="PR00344">
    <property type="entry name" value="BCTRLSENSOR"/>
</dbReference>
<dbReference type="FunFam" id="3.30.565.10:FF:000010">
    <property type="entry name" value="Sensor histidine kinase RcsC"/>
    <property type="match status" value="1"/>
</dbReference>
<dbReference type="Gene3D" id="3.30.565.10">
    <property type="entry name" value="Histidine kinase-like ATPase, C-terminal domain"/>
    <property type="match status" value="1"/>
</dbReference>
<dbReference type="SUPFAM" id="SSF47384">
    <property type="entry name" value="Homodimeric domain of signal transducing histidine kinase"/>
    <property type="match status" value="1"/>
</dbReference>
<dbReference type="InterPro" id="IPR008207">
    <property type="entry name" value="Sig_transdc_His_kin_Hpt_dom"/>
</dbReference>
<name>A0A0B1Q1P2_9HYPH</name>
<keyword evidence="9" id="KW-0418">Kinase</keyword>
<evidence type="ECO:0000313" key="20">
    <source>
        <dbReference type="EMBL" id="KHJ54304.1"/>
    </source>
</evidence>
<dbReference type="Pfam" id="PF00512">
    <property type="entry name" value="HisKA"/>
    <property type="match status" value="1"/>
</dbReference>
<feature type="domain" description="Histidine kinase" evidence="18">
    <location>
        <begin position="189"/>
        <end position="409"/>
    </location>
</feature>
<dbReference type="GO" id="GO:0005524">
    <property type="term" value="F:ATP binding"/>
    <property type="evidence" value="ECO:0007669"/>
    <property type="project" value="UniProtKB-KW"/>
</dbReference>
<evidence type="ECO:0000256" key="5">
    <source>
        <dbReference type="ARBA" id="ARBA00022553"/>
    </source>
</evidence>
<evidence type="ECO:0000313" key="21">
    <source>
        <dbReference type="Proteomes" id="UP000030826"/>
    </source>
</evidence>
<dbReference type="CDD" id="cd17546">
    <property type="entry name" value="REC_hyHK_CKI1_RcsC-like"/>
    <property type="match status" value="1"/>
</dbReference>
<evidence type="ECO:0000256" key="15">
    <source>
        <dbReference type="ARBA" id="ARBA00068150"/>
    </source>
</evidence>
<dbReference type="InterPro" id="IPR036097">
    <property type="entry name" value="HisK_dim/P_sf"/>
</dbReference>
<gene>
    <name evidence="20" type="ORF">LA66_12650</name>
</gene>
<keyword evidence="5 16" id="KW-0597">Phosphoprotein</keyword>
<dbReference type="Gene3D" id="3.40.50.2300">
    <property type="match status" value="1"/>
</dbReference>
<keyword evidence="10" id="KW-0067">ATP-binding</keyword>
<sequence>MKEWAAWFRRRPDREHEITLNRAVISLAILIFTLFFMPRGETAFAARLIAVLYLVSATLLLAHLLWRPGISTVRRIVAMAVDLVLLSFGLAIGQGSVAILYPFYYWIILGNGFRYGEAYLYSATVAGTLGFLAVILSSPYWQSQPLLSGGLLGGIVILPLYAATLIRSLSRAKEAAEQANRAKSAFLTSVSHELRTPLNAIMGSTDLLVDTTLRRDQRDMVDTIRVASSALLSQINDLLDLSSIESGRLRLTPVTFDPLELLAGVRDVGAVQARAKDIAFHLFATARTPSLLTADERRMREVLINLVGNAIKFTETGSVTLSVDYVEGKGGPSLLFEVEDTGIGMTDEEQQVIFKRFTQANATILNRFGGTGLGLAIVRELVELQRGEIEVSSRLGTGSLFRVRIPVRKATEAEAPVGSLLSETKVILLDPSDVYGGVVPPVIQRDSGIAVLAGTVEQAVTQIVLPAPDEIRHRVVLLVEMEDGWPEQADPAQFVSHLKTAAPTGIFGLSRRSNGLPAAAVRHIVPCIVGEERFGEDLMHAMRLVRRATEAASGSHSTIVRREKGLRILLADDNRVNQKVISRILEAGGHHVKVVGDGEAALDAMEAGGVDFVLMDLNMPGMDGVESTKLFRMMSLGRPHLPIVGLTADATKAASDRAVGAGMDACLTKPVNGPALLDKIDLLFAEHGDGAALEENRRPVADLKLVSETEVPSARAGEGDQHVDTAMLKNLETLGGPAFVAAVISDFLTDGSALLLELREVVAAGDVAGYAEKAHALQSGAGNIGVLRVAESCRNWRPQSSQELVKTGPGVVERIEQEFETARSILLRQHARRPLLISDRDQGA</sequence>
<evidence type="ECO:0000256" key="13">
    <source>
        <dbReference type="ARBA" id="ARBA00023136"/>
    </source>
</evidence>
<dbReference type="EC" id="2.7.13.3" evidence="3"/>
<comment type="subunit">
    <text evidence="14">At low DSF concentrations, interacts with RpfF.</text>
</comment>
<dbReference type="CDD" id="cd16922">
    <property type="entry name" value="HATPase_EvgS-ArcB-TorS-like"/>
    <property type="match status" value="1"/>
</dbReference>
<dbReference type="PROSITE" id="PS50109">
    <property type="entry name" value="HIS_KIN"/>
    <property type="match status" value="1"/>
</dbReference>
<dbReference type="FunFam" id="1.10.287.130:FF:000002">
    <property type="entry name" value="Two-component osmosensing histidine kinase"/>
    <property type="match status" value="1"/>
</dbReference>
<feature type="transmembrane region" description="Helical" evidence="17">
    <location>
        <begin position="78"/>
        <end position="107"/>
    </location>
</feature>
<feature type="modified residue" description="4-aspartylphosphate" evidence="16">
    <location>
        <position position="616"/>
    </location>
</feature>
<dbReference type="InterPro" id="IPR003661">
    <property type="entry name" value="HisK_dim/P_dom"/>
</dbReference>
<dbReference type="SMART" id="SM00388">
    <property type="entry name" value="HisKA"/>
    <property type="match status" value="1"/>
</dbReference>
<dbReference type="STRING" id="370622.LA66_12650"/>
<dbReference type="PROSITE" id="PS50110">
    <property type="entry name" value="RESPONSE_REGULATORY"/>
    <property type="match status" value="1"/>
</dbReference>
<evidence type="ECO:0000256" key="10">
    <source>
        <dbReference type="ARBA" id="ARBA00022840"/>
    </source>
</evidence>
<evidence type="ECO:0000256" key="4">
    <source>
        <dbReference type="ARBA" id="ARBA00022475"/>
    </source>
</evidence>
<evidence type="ECO:0000256" key="3">
    <source>
        <dbReference type="ARBA" id="ARBA00012438"/>
    </source>
</evidence>
<dbReference type="Gene3D" id="1.10.287.130">
    <property type="match status" value="1"/>
</dbReference>
<dbReference type="Pfam" id="PF02518">
    <property type="entry name" value="HATPase_c"/>
    <property type="match status" value="1"/>
</dbReference>
<dbReference type="InterPro" id="IPR005467">
    <property type="entry name" value="His_kinase_dom"/>
</dbReference>